<gene>
    <name evidence="1" type="ORF">RJ641_033754</name>
</gene>
<comment type="caution">
    <text evidence="1">The sequence shown here is derived from an EMBL/GenBank/DDBJ whole genome shotgun (WGS) entry which is preliminary data.</text>
</comment>
<organism evidence="1 2">
    <name type="scientific">Dillenia turbinata</name>
    <dbReference type="NCBI Taxonomy" id="194707"/>
    <lineage>
        <taxon>Eukaryota</taxon>
        <taxon>Viridiplantae</taxon>
        <taxon>Streptophyta</taxon>
        <taxon>Embryophyta</taxon>
        <taxon>Tracheophyta</taxon>
        <taxon>Spermatophyta</taxon>
        <taxon>Magnoliopsida</taxon>
        <taxon>eudicotyledons</taxon>
        <taxon>Gunneridae</taxon>
        <taxon>Pentapetalae</taxon>
        <taxon>Dilleniales</taxon>
        <taxon>Dilleniaceae</taxon>
        <taxon>Dillenia</taxon>
    </lineage>
</organism>
<dbReference type="EMBL" id="JBAMMX010000007">
    <property type="protein sequence ID" value="KAK6936724.1"/>
    <property type="molecule type" value="Genomic_DNA"/>
</dbReference>
<evidence type="ECO:0000313" key="2">
    <source>
        <dbReference type="Proteomes" id="UP001370490"/>
    </source>
</evidence>
<dbReference type="AlphaFoldDB" id="A0AAN8VRV9"/>
<reference evidence="1 2" key="1">
    <citation type="submission" date="2023-12" db="EMBL/GenBank/DDBJ databases">
        <title>A high-quality genome assembly for Dillenia turbinata (Dilleniales).</title>
        <authorList>
            <person name="Chanderbali A."/>
        </authorList>
    </citation>
    <scope>NUCLEOTIDE SEQUENCE [LARGE SCALE GENOMIC DNA]</scope>
    <source>
        <strain evidence="1">LSX21</strain>
        <tissue evidence="1">Leaf</tissue>
    </source>
</reference>
<proteinExistence type="predicted"/>
<evidence type="ECO:0000313" key="1">
    <source>
        <dbReference type="EMBL" id="KAK6936724.1"/>
    </source>
</evidence>
<name>A0AAN8VRV9_9MAGN</name>
<keyword evidence="2" id="KW-1185">Reference proteome</keyword>
<dbReference type="Proteomes" id="UP001370490">
    <property type="component" value="Unassembled WGS sequence"/>
</dbReference>
<sequence length="139" mass="15403">MASDKDHLTFARELISGIKMEAVFLTEVNIAGDKSRITSASNLRYCRIQASKELGVEVLDDRMGEYEKICEDKSDSAVGKLESKMLVVAGSLLQDSMRTGNQILNLKKGNNLGIIVVGQWITSYCFIFAELSPRLMLPL</sequence>
<accession>A0AAN8VRV9</accession>
<protein>
    <submittedName>
        <fullName evidence="1">Uncharacterized protein</fullName>
    </submittedName>
</protein>
<feature type="non-terminal residue" evidence="1">
    <location>
        <position position="139"/>
    </location>
</feature>